<evidence type="ECO:0000313" key="2">
    <source>
        <dbReference type="Proteomes" id="UP000295455"/>
    </source>
</evidence>
<dbReference type="Proteomes" id="UP000295455">
    <property type="component" value="Unassembled WGS sequence"/>
</dbReference>
<keyword evidence="2" id="KW-1185">Reference proteome</keyword>
<dbReference type="Gene3D" id="3.10.180.10">
    <property type="entry name" value="2,3-Dihydroxybiphenyl 1,2-Dioxygenase, domain 1"/>
    <property type="match status" value="1"/>
</dbReference>
<protein>
    <recommendedName>
        <fullName evidence="3">Glyoxalase/bleomycin resistance protein/dioxygenase superfamily protein</fullName>
    </recommendedName>
</protein>
<dbReference type="EMBL" id="SLUP01000004">
    <property type="protein sequence ID" value="TCL66090.1"/>
    <property type="molecule type" value="Genomic_DNA"/>
</dbReference>
<reference evidence="1 2" key="1">
    <citation type="submission" date="2019-03" db="EMBL/GenBank/DDBJ databases">
        <title>Genomic Encyclopedia of Type Strains, Phase IV (KMG-IV): sequencing the most valuable type-strain genomes for metagenomic binning, comparative biology and taxonomic classification.</title>
        <authorList>
            <person name="Goeker M."/>
        </authorList>
    </citation>
    <scope>NUCLEOTIDE SEQUENCE [LARGE SCALE GENOMIC DNA]</scope>
    <source>
        <strain evidence="1 2">DSM 18792</strain>
    </source>
</reference>
<dbReference type="RefSeq" id="WP_243652221.1">
    <property type="nucleotide sequence ID" value="NZ_OX156936.1"/>
</dbReference>
<gene>
    <name evidence="1" type="ORF">EV196_104120</name>
</gene>
<organism evidence="1 2">
    <name type="scientific">Mariniflexile fucanivorans</name>
    <dbReference type="NCBI Taxonomy" id="264023"/>
    <lineage>
        <taxon>Bacteria</taxon>
        <taxon>Pseudomonadati</taxon>
        <taxon>Bacteroidota</taxon>
        <taxon>Flavobacteriia</taxon>
        <taxon>Flavobacteriales</taxon>
        <taxon>Flavobacteriaceae</taxon>
        <taxon>Mariniflexile</taxon>
    </lineage>
</organism>
<name>A0A4R1RJX1_9FLAO</name>
<dbReference type="InterPro" id="IPR029068">
    <property type="entry name" value="Glyas_Bleomycin-R_OHBP_Dase"/>
</dbReference>
<evidence type="ECO:0000313" key="1">
    <source>
        <dbReference type="EMBL" id="TCL66090.1"/>
    </source>
</evidence>
<comment type="caution">
    <text evidence="1">The sequence shown here is derived from an EMBL/GenBank/DDBJ whole genome shotgun (WGS) entry which is preliminary data.</text>
</comment>
<sequence length="49" mass="5680">MVFTWMPAISIYFDDPDGHSLEFIGILEGESKPENGILSYEEWKELETD</sequence>
<dbReference type="AlphaFoldDB" id="A0A4R1RJX1"/>
<proteinExistence type="predicted"/>
<evidence type="ECO:0008006" key="3">
    <source>
        <dbReference type="Google" id="ProtNLM"/>
    </source>
</evidence>
<accession>A0A4R1RJX1</accession>